<dbReference type="HAMAP" id="MF_01587">
    <property type="entry name" value="DNA_ligase_B"/>
    <property type="match status" value="1"/>
</dbReference>
<keyword evidence="8" id="KW-0732">Signal</keyword>
<proteinExistence type="inferred from homology"/>
<sequence>MPLLLILMLLPILIASAQADQCPDWSVSQANAEMARLGETLARWDDHYHRQGKSLVADELYDQSRQRQLLLQRCFNLPDAAPAPLASARGPIAHPIVHTGVDKLPDEQAMRRWLADKRDVWIQPKVDGVAVSLVYQKGRLVRLLSRGDGVQGHDWSRHIPSLGAITRQLPQPVDLVLQGELYKRLEGHVQAQAGSLNARGNVAGLMARKQLDTALGASIGLFVWDWPHGPQTQAERLERLAAMGFADSQRYSVAIASPEQAAEMRLHWYRTALPFATDGVILRQDSRPPAERWQAKAPYWIAAWKYPFSQALAEVREVRFRIGRTGKVTPILHLAPVELDDRQVSQVSLGSLARWQNLDIRPGDQVAISLAGLTVPRFDDVVHRTVVRQPVASPAAGQYDAHTCWRAGAGCEEQFIARLNWLSGKQGLALPGIGPGTWRRLVNAGLVTSLVDWLELDTQVLTKVPGLGDARARQLHDSFSAAHLRSFHQWLKALGAPLPQEMPLEADWSTLATRSADAWQASPGVGGAKSKQLEVFFATEDVQALAAQLGRYRIAGFQHSNDTAEQ</sequence>
<dbReference type="Proteomes" id="UP000199221">
    <property type="component" value="Unassembled WGS sequence"/>
</dbReference>
<evidence type="ECO:0000256" key="5">
    <source>
        <dbReference type="ARBA" id="ARBA00023204"/>
    </source>
</evidence>
<comment type="catalytic activity">
    <reaction evidence="6 7">
        <text>NAD(+) + (deoxyribonucleotide)n-3'-hydroxyl + 5'-phospho-(deoxyribonucleotide)m = (deoxyribonucleotide)n+m + AMP + beta-nicotinamide D-nucleotide.</text>
        <dbReference type="EC" id="6.5.1.2"/>
    </reaction>
</comment>
<gene>
    <name evidence="7" type="primary">ligB</name>
    <name evidence="10" type="ORF">SAMN05216230_11454</name>
</gene>
<evidence type="ECO:0000256" key="1">
    <source>
        <dbReference type="ARBA" id="ARBA00022598"/>
    </source>
</evidence>
<dbReference type="InterPro" id="IPR004150">
    <property type="entry name" value="NAD_DNA_ligase_OB"/>
</dbReference>
<name>A0A1H9T0E8_9PSED</name>
<evidence type="ECO:0000313" key="11">
    <source>
        <dbReference type="Proteomes" id="UP000199221"/>
    </source>
</evidence>
<feature type="active site" description="N6-AMP-lysine intermediate" evidence="7">
    <location>
        <position position="125"/>
    </location>
</feature>
<dbReference type="Pfam" id="PF01653">
    <property type="entry name" value="DNA_ligase_aden"/>
    <property type="match status" value="1"/>
</dbReference>
<feature type="signal peptide" evidence="8">
    <location>
        <begin position="1"/>
        <end position="19"/>
    </location>
</feature>
<dbReference type="InterPro" id="IPR050326">
    <property type="entry name" value="NAD_dep_DNA_ligaseB"/>
</dbReference>
<dbReference type="Gene3D" id="2.40.50.140">
    <property type="entry name" value="Nucleic acid-binding proteins"/>
    <property type="match status" value="1"/>
</dbReference>
<dbReference type="Pfam" id="PF03120">
    <property type="entry name" value="OB_DNA_ligase"/>
    <property type="match status" value="1"/>
</dbReference>
<dbReference type="InterPro" id="IPR013839">
    <property type="entry name" value="DNAligase_adenylation"/>
</dbReference>
<evidence type="ECO:0000256" key="4">
    <source>
        <dbReference type="ARBA" id="ARBA00023027"/>
    </source>
</evidence>
<evidence type="ECO:0000256" key="6">
    <source>
        <dbReference type="ARBA" id="ARBA00034005"/>
    </source>
</evidence>
<reference evidence="10 11" key="1">
    <citation type="submission" date="2016-10" db="EMBL/GenBank/DDBJ databases">
        <authorList>
            <person name="de Groot N.N."/>
        </authorList>
    </citation>
    <scope>NUCLEOTIDE SEQUENCE [LARGE SCALE GENOMIC DNA]</scope>
    <source>
        <strain evidence="10 11">LMG 27941</strain>
    </source>
</reference>
<feature type="chain" id="PRO_5011703770" description="DNA ligase B" evidence="8">
    <location>
        <begin position="20"/>
        <end position="566"/>
    </location>
</feature>
<evidence type="ECO:0000256" key="8">
    <source>
        <dbReference type="SAM" id="SignalP"/>
    </source>
</evidence>
<dbReference type="SUPFAM" id="SSF50249">
    <property type="entry name" value="Nucleic acid-binding proteins"/>
    <property type="match status" value="1"/>
</dbReference>
<dbReference type="PANTHER" id="PTHR47810">
    <property type="entry name" value="DNA LIGASE"/>
    <property type="match status" value="1"/>
</dbReference>
<evidence type="ECO:0000259" key="9">
    <source>
        <dbReference type="SMART" id="SM00532"/>
    </source>
</evidence>
<keyword evidence="3 7" id="KW-0227">DNA damage</keyword>
<dbReference type="Gene3D" id="3.30.470.30">
    <property type="entry name" value="DNA ligase/mRNA capping enzyme"/>
    <property type="match status" value="1"/>
</dbReference>
<dbReference type="GO" id="GO:0003911">
    <property type="term" value="F:DNA ligase (NAD+) activity"/>
    <property type="evidence" value="ECO:0007669"/>
    <property type="project" value="UniProtKB-UniRule"/>
</dbReference>
<dbReference type="InterPro" id="IPR020923">
    <property type="entry name" value="DNA_ligase_B"/>
</dbReference>
<organism evidence="10 11">
    <name type="scientific">Pseudomonas soli</name>
    <dbReference type="NCBI Taxonomy" id="1306993"/>
    <lineage>
        <taxon>Bacteria</taxon>
        <taxon>Pseudomonadati</taxon>
        <taxon>Pseudomonadota</taxon>
        <taxon>Gammaproteobacteria</taxon>
        <taxon>Pseudomonadales</taxon>
        <taxon>Pseudomonadaceae</taxon>
        <taxon>Pseudomonas</taxon>
    </lineage>
</organism>
<accession>A0A1H9T0E8</accession>
<dbReference type="Pfam" id="PF14520">
    <property type="entry name" value="HHH_5"/>
    <property type="match status" value="1"/>
</dbReference>
<dbReference type="AlphaFoldDB" id="A0A1H9T0E8"/>
<evidence type="ECO:0000256" key="2">
    <source>
        <dbReference type="ARBA" id="ARBA00022705"/>
    </source>
</evidence>
<dbReference type="SUPFAM" id="SSF56091">
    <property type="entry name" value="DNA ligase/mRNA capping enzyme, catalytic domain"/>
    <property type="match status" value="1"/>
</dbReference>
<dbReference type="InterPro" id="IPR013840">
    <property type="entry name" value="DNAligase_N"/>
</dbReference>
<dbReference type="PANTHER" id="PTHR47810:SF1">
    <property type="entry name" value="DNA LIGASE B"/>
    <property type="match status" value="1"/>
</dbReference>
<dbReference type="NCBIfam" id="NF005987">
    <property type="entry name" value="PRK08097.1"/>
    <property type="match status" value="1"/>
</dbReference>
<dbReference type="EMBL" id="FOEQ01000014">
    <property type="protein sequence ID" value="SER90586.1"/>
    <property type="molecule type" value="Genomic_DNA"/>
</dbReference>
<keyword evidence="2 7" id="KW-0235">DNA replication</keyword>
<keyword evidence="4 7" id="KW-0520">NAD</keyword>
<evidence type="ECO:0000256" key="7">
    <source>
        <dbReference type="HAMAP-Rule" id="MF_01587"/>
    </source>
</evidence>
<protein>
    <recommendedName>
        <fullName evidence="7">DNA ligase B</fullName>
        <ecNumber evidence="7">6.5.1.2</ecNumber>
    </recommendedName>
    <alternativeName>
        <fullName evidence="7">Polydeoxyribonucleotide synthase [NAD(+)] B</fullName>
    </alternativeName>
</protein>
<comment type="function">
    <text evidence="7">Catalyzes the formation of phosphodiester linkages between 5'-phosphoryl and 3'-hydroxyl groups in double-stranded DNA using NAD as a coenzyme and as the energy source for the reaction.</text>
</comment>
<dbReference type="InterPro" id="IPR010994">
    <property type="entry name" value="RuvA_2-like"/>
</dbReference>
<dbReference type="Gene3D" id="1.10.150.20">
    <property type="entry name" value="5' to 3' exonuclease, C-terminal subdomain"/>
    <property type="match status" value="1"/>
</dbReference>
<evidence type="ECO:0000313" key="10">
    <source>
        <dbReference type="EMBL" id="SER90586.1"/>
    </source>
</evidence>
<dbReference type="EC" id="6.5.1.2" evidence="7"/>
<evidence type="ECO:0000256" key="3">
    <source>
        <dbReference type="ARBA" id="ARBA00022763"/>
    </source>
</evidence>
<dbReference type="SUPFAM" id="SSF47781">
    <property type="entry name" value="RuvA domain 2-like"/>
    <property type="match status" value="1"/>
</dbReference>
<dbReference type="RefSeq" id="WP_094012349.1">
    <property type="nucleotide sequence ID" value="NZ_FOEQ01000014.1"/>
</dbReference>
<dbReference type="SMART" id="SM00532">
    <property type="entry name" value="LIGANc"/>
    <property type="match status" value="1"/>
</dbReference>
<dbReference type="GO" id="GO:0006281">
    <property type="term" value="P:DNA repair"/>
    <property type="evidence" value="ECO:0007669"/>
    <property type="project" value="UniProtKB-KW"/>
</dbReference>
<keyword evidence="5 7" id="KW-0234">DNA repair</keyword>
<dbReference type="GO" id="GO:0006260">
    <property type="term" value="P:DNA replication"/>
    <property type="evidence" value="ECO:0007669"/>
    <property type="project" value="UniProtKB-KW"/>
</dbReference>
<feature type="domain" description="NAD-dependent DNA ligase N-terminal" evidence="9">
    <location>
        <begin position="29"/>
        <end position="427"/>
    </location>
</feature>
<dbReference type="InterPro" id="IPR012340">
    <property type="entry name" value="NA-bd_OB-fold"/>
</dbReference>
<comment type="similarity">
    <text evidence="7">Belongs to the NAD-dependent DNA ligase family. LigB subfamily.</text>
</comment>
<keyword evidence="1 7" id="KW-0436">Ligase</keyword>